<dbReference type="PANTHER" id="PTHR36901">
    <property type="entry name" value="F-BOX DOMAIN CONTAINING PROTEIN, EXPRESSED-RELATED"/>
    <property type="match status" value="1"/>
</dbReference>
<reference evidence="3 4" key="1">
    <citation type="journal article" date="2019" name="Sci. Rep.">
        <title>A high-quality genome of Eragrostis curvula grass provides insights into Poaceae evolution and supports new strategies to enhance forage quality.</title>
        <authorList>
            <person name="Carballo J."/>
            <person name="Santos B.A.C.M."/>
            <person name="Zappacosta D."/>
            <person name="Garbus I."/>
            <person name="Selva J.P."/>
            <person name="Gallo C.A."/>
            <person name="Diaz A."/>
            <person name="Albertini E."/>
            <person name="Caccamo M."/>
            <person name="Echenique V."/>
        </authorList>
    </citation>
    <scope>NUCLEOTIDE SEQUENCE [LARGE SCALE GENOMIC DNA]</scope>
    <source>
        <strain evidence="4">cv. Victoria</strain>
        <tissue evidence="3">Leaf</tissue>
    </source>
</reference>
<evidence type="ECO:0000259" key="2">
    <source>
        <dbReference type="Pfam" id="PF12937"/>
    </source>
</evidence>
<dbReference type="Gramene" id="TVU12305">
    <property type="protein sequence ID" value="TVU12305"/>
    <property type="gene ID" value="EJB05_45942"/>
</dbReference>
<keyword evidence="4" id="KW-1185">Reference proteome</keyword>
<dbReference type="EMBL" id="RWGY01000039">
    <property type="protein sequence ID" value="TVU12305.1"/>
    <property type="molecule type" value="Genomic_DNA"/>
</dbReference>
<dbReference type="PANTHER" id="PTHR36901:SF2">
    <property type="entry name" value="OS10G0520400 PROTEIN"/>
    <property type="match status" value="1"/>
</dbReference>
<dbReference type="Gene3D" id="1.20.1280.50">
    <property type="match status" value="1"/>
</dbReference>
<dbReference type="InterPro" id="IPR001810">
    <property type="entry name" value="F-box_dom"/>
</dbReference>
<dbReference type="AlphaFoldDB" id="A0A5J9TLX8"/>
<feature type="non-terminal residue" evidence="3">
    <location>
        <position position="1"/>
    </location>
</feature>
<gene>
    <name evidence="3" type="ORF">EJB05_45942</name>
</gene>
<feature type="domain" description="KIB1-4 beta-propeller" evidence="1">
    <location>
        <begin position="273"/>
        <end position="407"/>
    </location>
</feature>
<proteinExistence type="predicted"/>
<comment type="caution">
    <text evidence="3">The sequence shown here is derived from an EMBL/GenBank/DDBJ whole genome shotgun (WGS) entry which is preliminary data.</text>
</comment>
<accession>A0A5J9TLX8</accession>
<protein>
    <recommendedName>
        <fullName evidence="5">F-box domain-containing protein</fullName>
    </recommendedName>
</protein>
<dbReference type="OrthoDB" id="585457at2759"/>
<feature type="domain" description="F-box" evidence="2">
    <location>
        <begin position="196"/>
        <end position="238"/>
    </location>
</feature>
<evidence type="ECO:0008006" key="5">
    <source>
        <dbReference type="Google" id="ProtNLM"/>
    </source>
</evidence>
<name>A0A5J9TLX8_9POAL</name>
<organism evidence="3 4">
    <name type="scientific">Eragrostis curvula</name>
    <name type="common">weeping love grass</name>
    <dbReference type="NCBI Taxonomy" id="38414"/>
    <lineage>
        <taxon>Eukaryota</taxon>
        <taxon>Viridiplantae</taxon>
        <taxon>Streptophyta</taxon>
        <taxon>Embryophyta</taxon>
        <taxon>Tracheophyta</taxon>
        <taxon>Spermatophyta</taxon>
        <taxon>Magnoliopsida</taxon>
        <taxon>Liliopsida</taxon>
        <taxon>Poales</taxon>
        <taxon>Poaceae</taxon>
        <taxon>PACMAD clade</taxon>
        <taxon>Chloridoideae</taxon>
        <taxon>Eragrostideae</taxon>
        <taxon>Eragrostidinae</taxon>
        <taxon>Eragrostis</taxon>
    </lineage>
</organism>
<dbReference type="InterPro" id="IPR036047">
    <property type="entry name" value="F-box-like_dom_sf"/>
</dbReference>
<evidence type="ECO:0000259" key="1">
    <source>
        <dbReference type="Pfam" id="PF03478"/>
    </source>
</evidence>
<dbReference type="Proteomes" id="UP000324897">
    <property type="component" value="Chromosome 3"/>
</dbReference>
<dbReference type="SUPFAM" id="SSF81383">
    <property type="entry name" value="F-box domain"/>
    <property type="match status" value="1"/>
</dbReference>
<sequence length="453" mass="50538">MHALFNLAVAGIRFGADGVQQRWQQPASSHSGSATRLVALGWQRHEADHCRFAAPEPVEIVLWKVPNPVLRDILRKTLSKNVMPAYRRVEDEDITMVSCRRSPEFGDTLGKQSYYITLVKQHVVSGNRDRAVTTSVSLAEFKLFLYTRAGYLHVSVGLARKKQCHTIGRMSAPNKTRERKKKRKICSTLVMVVDGWSSLPVDLLQEVSGRLSSDADLLHIHQVCAHWRAFTVPPAIYRPWLVAGRACRSGLLPIGEYSLRLPRRDAQRMDVGAPPAGLPYCCGASRGWLALVDDDQSPTRLVLWEPLSNTDISLPCLTPLTRIFLSDDPLTSSDWVAIAGQLIGIIGQRTLLWRPGDADWTMLNERGTSEIDTIAFLDGKAYYIDIRRNIIICDLNTGTASVIGFMPCAESTWLPAMASSCLCYFTGKKVARRWLKCTSQCGRLTDAWISTRG</sequence>
<evidence type="ECO:0000313" key="4">
    <source>
        <dbReference type="Proteomes" id="UP000324897"/>
    </source>
</evidence>
<dbReference type="Pfam" id="PF03478">
    <property type="entry name" value="Beta-prop_KIB1-4"/>
    <property type="match status" value="1"/>
</dbReference>
<dbReference type="InterPro" id="IPR005174">
    <property type="entry name" value="KIB1-4_b-propeller"/>
</dbReference>
<evidence type="ECO:0000313" key="3">
    <source>
        <dbReference type="EMBL" id="TVU12305.1"/>
    </source>
</evidence>
<dbReference type="Pfam" id="PF12937">
    <property type="entry name" value="F-box-like"/>
    <property type="match status" value="1"/>
</dbReference>